<gene>
    <name evidence="2" type="ORF">QI031_31065</name>
</gene>
<geneLocation type="plasmid" evidence="2 3">
    <name>unnamed1</name>
</geneLocation>
<feature type="transmembrane region" description="Helical" evidence="1">
    <location>
        <begin position="76"/>
        <end position="94"/>
    </location>
</feature>
<keyword evidence="3" id="KW-1185">Reference proteome</keyword>
<evidence type="ECO:0000313" key="3">
    <source>
        <dbReference type="Proteomes" id="UP001223520"/>
    </source>
</evidence>
<feature type="transmembrane region" description="Helical" evidence="1">
    <location>
        <begin position="243"/>
        <end position="259"/>
    </location>
</feature>
<feature type="transmembrane region" description="Helical" evidence="1">
    <location>
        <begin position="20"/>
        <end position="39"/>
    </location>
</feature>
<feature type="transmembrane region" description="Helical" evidence="1">
    <location>
        <begin position="129"/>
        <end position="151"/>
    </location>
</feature>
<feature type="transmembrane region" description="Helical" evidence="1">
    <location>
        <begin position="363"/>
        <end position="383"/>
    </location>
</feature>
<protein>
    <submittedName>
        <fullName evidence="2">Uncharacterized protein</fullName>
    </submittedName>
</protein>
<dbReference type="RefSeq" id="WP_281486204.1">
    <property type="nucleotide sequence ID" value="NZ_CP124544.1"/>
</dbReference>
<dbReference type="EMBL" id="CP124544">
    <property type="protein sequence ID" value="WGV29002.1"/>
    <property type="molecule type" value="Genomic_DNA"/>
</dbReference>
<name>A0AAJ6NYI5_9CYAN</name>
<feature type="transmembrane region" description="Helical" evidence="1">
    <location>
        <begin position="266"/>
        <end position="286"/>
    </location>
</feature>
<organism evidence="2 3">
    <name type="scientific">Halotia branconii CENA392</name>
    <dbReference type="NCBI Taxonomy" id="1539056"/>
    <lineage>
        <taxon>Bacteria</taxon>
        <taxon>Bacillati</taxon>
        <taxon>Cyanobacteriota</taxon>
        <taxon>Cyanophyceae</taxon>
        <taxon>Nostocales</taxon>
        <taxon>Nodulariaceae</taxon>
        <taxon>Halotia</taxon>
    </lineage>
</organism>
<feature type="transmembrane region" description="Helical" evidence="1">
    <location>
        <begin position="194"/>
        <end position="212"/>
    </location>
</feature>
<feature type="transmembrane region" description="Helical" evidence="1">
    <location>
        <begin position="395"/>
        <end position="415"/>
    </location>
</feature>
<dbReference type="KEGG" id="hbq:QI031_31065"/>
<reference evidence="2 3" key="1">
    <citation type="journal article" date="2023" name="Limnol Oceanogr Lett">
        <title>Environmental adaptations by the intertidal Antarctic cyanobacterium Halotia branconii CENA392 as revealed using long-read genome sequencing.</title>
        <authorList>
            <person name="Dextro R.B."/>
            <person name="Delbaje E."/>
            <person name="Freitas P.N.N."/>
            <person name="Geraldes V."/>
            <person name="Pinto E."/>
            <person name="Long P.F."/>
            <person name="Fiore M.F."/>
        </authorList>
    </citation>
    <scope>NUCLEOTIDE SEQUENCE [LARGE SCALE GENOMIC DNA]</scope>
    <source>
        <strain evidence="2 3">CENA392</strain>
        <plasmid evidence="2 3">unnamed1</plasmid>
    </source>
</reference>
<accession>A0AAJ6NYI5</accession>
<keyword evidence="1" id="KW-0472">Membrane</keyword>
<dbReference type="AlphaFoldDB" id="A0AAJ6NYI5"/>
<evidence type="ECO:0000256" key="1">
    <source>
        <dbReference type="SAM" id="Phobius"/>
    </source>
</evidence>
<feature type="transmembrane region" description="Helical" evidence="1">
    <location>
        <begin position="45"/>
        <end position="64"/>
    </location>
</feature>
<feature type="transmembrane region" description="Helical" evidence="1">
    <location>
        <begin position="421"/>
        <end position="440"/>
    </location>
</feature>
<feature type="transmembrane region" description="Helical" evidence="1">
    <location>
        <begin position="219"/>
        <end position="237"/>
    </location>
</feature>
<feature type="transmembrane region" description="Helical" evidence="1">
    <location>
        <begin position="100"/>
        <end position="117"/>
    </location>
</feature>
<sequence>MNIKNSQRLQDYSILEKLNWTWAHTFILLQFTFQILLLFPQLGILRVPLRIASFAFCLFLLILLRPKGSKHPAHNSAIVVLAIMLLELCLHPYINSMTAGIAQCAMYLAIFSPLFWVRSLKITQIGFQSLMFLMWGIHTLSASFGVLQIYYPGKFQPSLSTFIQNSTFKGDNLLITLANGEEVYRPMGLTDTPGGAAIAGFYAFLFGVVIALKYKNPTVRIAGISSAAFGLFCIYLTQVRSILVFAAISMIFLAVVLMRTGQIARLTMMVSGVTALFAATFSWAIAVGGKSTLQRLSSLFVSSPQEVYQQNRGNFLQTTIETLLPQYPLGAGLGRWGMINNYFGDNTDLISQPIWVEIQWTGWLLDGGVPLICAYIVALYLACQTAWNIATSKQLGDFALWGGLIFAYNIGAVAITFNYPLFISQGGMEFWLLNAVLFVATRNSKVGDNKLLQSVQL</sequence>
<keyword evidence="2" id="KW-0614">Plasmid</keyword>
<keyword evidence="1" id="KW-0812">Transmembrane</keyword>
<proteinExistence type="predicted"/>
<keyword evidence="1" id="KW-1133">Transmembrane helix</keyword>
<dbReference type="Proteomes" id="UP001223520">
    <property type="component" value="Plasmid unnamed1"/>
</dbReference>
<evidence type="ECO:0000313" key="2">
    <source>
        <dbReference type="EMBL" id="WGV29002.1"/>
    </source>
</evidence>